<dbReference type="EMBL" id="LLYZ01000021">
    <property type="protein sequence ID" value="KQK24331.1"/>
    <property type="molecule type" value="Genomic_DNA"/>
</dbReference>
<protein>
    <submittedName>
        <fullName evidence="1">Uncharacterized protein</fullName>
    </submittedName>
</protein>
<dbReference type="RefSeq" id="WP_056017789.1">
    <property type="nucleotide sequence ID" value="NZ_LLYZ01000021.1"/>
</dbReference>
<organism evidence="1 2">
    <name type="scientific">Chryseobacterium aquaticum</name>
    <dbReference type="NCBI Taxonomy" id="452084"/>
    <lineage>
        <taxon>Bacteria</taxon>
        <taxon>Pseudomonadati</taxon>
        <taxon>Bacteroidota</taxon>
        <taxon>Flavobacteriia</taxon>
        <taxon>Flavobacteriales</taxon>
        <taxon>Weeksellaceae</taxon>
        <taxon>Chryseobacterium group</taxon>
        <taxon>Chryseobacterium</taxon>
    </lineage>
</organism>
<proteinExistence type="predicted"/>
<comment type="caution">
    <text evidence="1">The sequence shown here is derived from an EMBL/GenBank/DDBJ whole genome shotgun (WGS) entry which is preliminary data.</text>
</comment>
<dbReference type="Proteomes" id="UP000051682">
    <property type="component" value="Unassembled WGS sequence"/>
</dbReference>
<name>A0A0Q3K3B2_9FLAO</name>
<dbReference type="OrthoDB" id="1345111at2"/>
<keyword evidence="2" id="KW-1185">Reference proteome</keyword>
<dbReference type="AlphaFoldDB" id="A0A0Q3K3B2"/>
<evidence type="ECO:0000313" key="1">
    <source>
        <dbReference type="EMBL" id="KQK24331.1"/>
    </source>
</evidence>
<accession>A0A0Q3K3B2</accession>
<reference evidence="1 2" key="1">
    <citation type="submission" date="2015-10" db="EMBL/GenBank/DDBJ databases">
        <title>Chryseobacterium aquaticum genome.</title>
        <authorList>
            <person name="Newman J.D."/>
            <person name="Ferguson M.B."/>
            <person name="Miller J.R."/>
        </authorList>
    </citation>
    <scope>NUCLEOTIDE SEQUENCE [LARGE SCALE GENOMIC DNA]</scope>
    <source>
        <strain evidence="1 2">KCTC 12483</strain>
    </source>
</reference>
<gene>
    <name evidence="1" type="ORF">AR438_17020</name>
</gene>
<evidence type="ECO:0000313" key="2">
    <source>
        <dbReference type="Proteomes" id="UP000051682"/>
    </source>
</evidence>
<sequence>MKNYFFMLYFLVPGNMVYSQVGINTTDPQATLHVERRTDQTKPDGIIPPRFTGDELKAKSNAYGTLQDGAIVYVTEAVTGSPDPKTVGVLSRGLFVYDANMNNGSGTGMWKVLPEGTNTPSVTGDGSYATRVRGTLSLLNLGINLLGSTAQTIALPTATALPNADVDITSGQITTTSTDSYYTVPSSGIYQIHYTYRTGQGLRLELLAANRPGLIITKTASGAAATTATTIDYRYFGGISLVALSGLPIIGGLTLTNLALTQGQISHIYQFTTGDRIRFGIVTGGLSAGVLADSSAEISIYKIK</sequence>